<proteinExistence type="predicted"/>
<reference evidence="2 3" key="1">
    <citation type="submission" date="2016-09" db="EMBL/GenBank/DDBJ databases">
        <title>The draft genome of Dichanthelium oligosanthes: A C3 panicoid grass species.</title>
        <authorList>
            <person name="Studer A.J."/>
            <person name="Schnable J.C."/>
            <person name="Brutnell T.P."/>
        </authorList>
    </citation>
    <scope>NUCLEOTIDE SEQUENCE [LARGE SCALE GENOMIC DNA]</scope>
    <source>
        <strain evidence="3">cv. Kellogg 1175</strain>
        <tissue evidence="2">Leaf</tissue>
    </source>
</reference>
<gene>
    <name evidence="2" type="ORF">BAE44_0008716</name>
</gene>
<evidence type="ECO:0000313" key="2">
    <source>
        <dbReference type="EMBL" id="OEL30266.1"/>
    </source>
</evidence>
<dbReference type="OrthoDB" id="1863935at2759"/>
<dbReference type="Proteomes" id="UP000095767">
    <property type="component" value="Unassembled WGS sequence"/>
</dbReference>
<feature type="region of interest" description="Disordered" evidence="1">
    <location>
        <begin position="84"/>
        <end position="104"/>
    </location>
</feature>
<dbReference type="AlphaFoldDB" id="A0A1E5VYT4"/>
<accession>A0A1E5VYT4</accession>
<keyword evidence="3" id="KW-1185">Reference proteome</keyword>
<evidence type="ECO:0000313" key="3">
    <source>
        <dbReference type="Proteomes" id="UP000095767"/>
    </source>
</evidence>
<sequence>MVDTASFQCWLWNPQTGEKTALPAMDEELPQHCRCLISDTRSCSPYWISDSVTPLDSLVLVYDLTKPQLLFCRIRGGAAAWSRKSYDMGPLRGPGAPRHREDDQ</sequence>
<protein>
    <submittedName>
        <fullName evidence="2">Uncharacterized protein</fullName>
    </submittedName>
</protein>
<organism evidence="2 3">
    <name type="scientific">Dichanthelium oligosanthes</name>
    <dbReference type="NCBI Taxonomy" id="888268"/>
    <lineage>
        <taxon>Eukaryota</taxon>
        <taxon>Viridiplantae</taxon>
        <taxon>Streptophyta</taxon>
        <taxon>Embryophyta</taxon>
        <taxon>Tracheophyta</taxon>
        <taxon>Spermatophyta</taxon>
        <taxon>Magnoliopsida</taxon>
        <taxon>Liliopsida</taxon>
        <taxon>Poales</taxon>
        <taxon>Poaceae</taxon>
        <taxon>PACMAD clade</taxon>
        <taxon>Panicoideae</taxon>
        <taxon>Panicodae</taxon>
        <taxon>Paniceae</taxon>
        <taxon>Dichantheliinae</taxon>
        <taxon>Dichanthelium</taxon>
    </lineage>
</organism>
<evidence type="ECO:0000256" key="1">
    <source>
        <dbReference type="SAM" id="MobiDB-lite"/>
    </source>
</evidence>
<dbReference type="EMBL" id="LWDX02025966">
    <property type="protein sequence ID" value="OEL30266.1"/>
    <property type="molecule type" value="Genomic_DNA"/>
</dbReference>
<name>A0A1E5VYT4_9POAL</name>
<comment type="caution">
    <text evidence="2">The sequence shown here is derived from an EMBL/GenBank/DDBJ whole genome shotgun (WGS) entry which is preliminary data.</text>
</comment>